<organism evidence="2 3">
    <name type="scientific">Clonorchis sinensis</name>
    <name type="common">Chinese liver fluke</name>
    <dbReference type="NCBI Taxonomy" id="79923"/>
    <lineage>
        <taxon>Eukaryota</taxon>
        <taxon>Metazoa</taxon>
        <taxon>Spiralia</taxon>
        <taxon>Lophotrochozoa</taxon>
        <taxon>Platyhelminthes</taxon>
        <taxon>Trematoda</taxon>
        <taxon>Digenea</taxon>
        <taxon>Opisthorchiida</taxon>
        <taxon>Opisthorchiata</taxon>
        <taxon>Opisthorchiidae</taxon>
        <taxon>Clonorchis</taxon>
    </lineage>
</organism>
<dbReference type="EMBL" id="DF143055">
    <property type="protein sequence ID" value="GAA50538.1"/>
    <property type="molecule type" value="Genomic_DNA"/>
</dbReference>
<dbReference type="AlphaFoldDB" id="G7YC54"/>
<evidence type="ECO:0000313" key="2">
    <source>
        <dbReference type="EMBL" id="GAA50538.1"/>
    </source>
</evidence>
<proteinExistence type="predicted"/>
<evidence type="ECO:0000313" key="3">
    <source>
        <dbReference type="Proteomes" id="UP000008909"/>
    </source>
</evidence>
<keyword evidence="3" id="KW-1185">Reference proteome</keyword>
<accession>G7YC54</accession>
<protein>
    <submittedName>
        <fullName evidence="2">Uncharacterized protein</fullName>
    </submittedName>
</protein>
<dbReference type="Proteomes" id="UP000008909">
    <property type="component" value="Unassembled WGS sequence"/>
</dbReference>
<reference key="2">
    <citation type="submission" date="2011-10" db="EMBL/GenBank/DDBJ databases">
        <title>The genome and transcriptome sequence of Clonorchis sinensis provide insights into the carcinogenic liver fluke.</title>
        <authorList>
            <person name="Wang X."/>
            <person name="Huang Y."/>
            <person name="Chen W."/>
            <person name="Liu H."/>
            <person name="Guo L."/>
            <person name="Chen Y."/>
            <person name="Luo F."/>
            <person name="Zhou W."/>
            <person name="Sun J."/>
            <person name="Mao Q."/>
            <person name="Liang P."/>
            <person name="Zhou C."/>
            <person name="Tian Y."/>
            <person name="Men J."/>
            <person name="Lv X."/>
            <person name="Huang L."/>
            <person name="Zhou J."/>
            <person name="Hu Y."/>
            <person name="Li R."/>
            <person name="Zhang F."/>
            <person name="Lei H."/>
            <person name="Li X."/>
            <person name="Hu X."/>
            <person name="Liang C."/>
            <person name="Xu J."/>
            <person name="Wu Z."/>
            <person name="Yu X."/>
        </authorList>
    </citation>
    <scope>NUCLEOTIDE SEQUENCE</scope>
    <source>
        <strain>Henan</strain>
    </source>
</reference>
<gene>
    <name evidence="2" type="ORF">CLF_104697</name>
</gene>
<feature type="region of interest" description="Disordered" evidence="1">
    <location>
        <begin position="1"/>
        <end position="24"/>
    </location>
</feature>
<name>G7YC54_CLOSI</name>
<reference evidence="2" key="1">
    <citation type="journal article" date="2011" name="Genome Biol.">
        <title>The draft genome of the carcinogenic human liver fluke Clonorchis sinensis.</title>
        <authorList>
            <person name="Wang X."/>
            <person name="Chen W."/>
            <person name="Huang Y."/>
            <person name="Sun J."/>
            <person name="Men J."/>
            <person name="Liu H."/>
            <person name="Luo F."/>
            <person name="Guo L."/>
            <person name="Lv X."/>
            <person name="Deng C."/>
            <person name="Zhou C."/>
            <person name="Fan Y."/>
            <person name="Li X."/>
            <person name="Huang L."/>
            <person name="Hu Y."/>
            <person name="Liang C."/>
            <person name="Hu X."/>
            <person name="Xu J."/>
            <person name="Yu X."/>
        </authorList>
    </citation>
    <scope>NUCLEOTIDE SEQUENCE [LARGE SCALE GENOMIC DNA]</scope>
    <source>
        <strain evidence="2">Henan</strain>
    </source>
</reference>
<sequence>MASDECQEALNRNKSKRDDGKLNAPRKRRTSCQICKFSGQCSCITLPPRLIPVLFAQGSNSLLEIPAPLSKALDNANTKNVTTWRKAGTEFFEQTLPRVLHPWSFSCQVGKPFFDVAIKTAMLSQKKSAQKTFIVLRVIRRNFIRVTRLDLQMLYRAYAISLLEYVGQVFYQAGKKGDTAYAFVVRGENGLEDITRIDAKKDLGIWLPLNKSFSLQHDKRTQEAFTFLQMSRRTFSRITRMDFQILCGTNVSPLLEYDNQVTYSRDKKDVTFIERVQRAATKMVSSIKFVEYETRLAVLDLFPQEYRRLRGDLILTYTPFE</sequence>
<evidence type="ECO:0000256" key="1">
    <source>
        <dbReference type="SAM" id="MobiDB-lite"/>
    </source>
</evidence>